<dbReference type="EC" id="2.7.7.19" evidence="4"/>
<feature type="region of interest" description="Disordered" evidence="11">
    <location>
        <begin position="1"/>
        <end position="21"/>
    </location>
</feature>
<proteinExistence type="inferred from homology"/>
<dbReference type="InterPro" id="IPR054708">
    <property type="entry name" value="MTPAP-like_central"/>
</dbReference>
<dbReference type="Gene3D" id="3.30.460.10">
    <property type="entry name" value="Beta Polymerase, domain 2"/>
    <property type="match status" value="1"/>
</dbReference>
<comment type="cofactor">
    <cofactor evidence="1">
        <name>Mn(2+)</name>
        <dbReference type="ChEBI" id="CHEBI:29035"/>
    </cofactor>
</comment>
<comment type="similarity">
    <text evidence="9">Belongs to the DNA polymerase type-B-like family. GLD2 subfamily.</text>
</comment>
<evidence type="ECO:0000256" key="10">
    <source>
        <dbReference type="ARBA" id="ARBA00048830"/>
    </source>
</evidence>
<evidence type="ECO:0000256" key="9">
    <source>
        <dbReference type="ARBA" id="ARBA00038491"/>
    </source>
</evidence>
<dbReference type="InterPro" id="IPR043519">
    <property type="entry name" value="NT_sf"/>
</dbReference>
<protein>
    <recommendedName>
        <fullName evidence="4">polynucleotide adenylyltransferase</fullName>
        <ecNumber evidence="4">2.7.7.19</ecNumber>
    </recommendedName>
</protein>
<sequence length="487" mass="55613">MFHPYTTPRQPPVFNQRPPGPRFLNYKNRGLEGANSFPALNKKPLSPYKWIRPPPIAAFVPPHMPRMSSGHKRQMNEYNNPPAVKHQRLDFSPDPSLAPPAIWRPRFPDPAVRQPPRPSLVGSHQVPSSPNFSHHPQGLSVTRRVFNIHLYANDTLSGQMVEMFEACQQQPSDLEHKEMIRANLLQEIKKCYKGARLYLTGSSMNGLACRTSDADLCLVVEQQKRSTILRVLSRLRDVFKNLPYISTTDLIKAKVPILRFREKDSNVEFDLNINNTVGIRNTFLLKSYAHADARVKPLILVVKKWARHHKINDASKGTLSSYTLVLMVLHYLQILNEPVLPSLQRDHPDCFDPLMEIDSVPESSSYVPSYSSRNESSLGELFLGFLRYYSTQFRWSELVISVREATTFLKSKSWGNKFICVEEPFDGKNVARAVYEKAKFKAIKAQFAEVRSTHPHLQTTQMPSPLFIILLPICLCSLTATSLQKWT</sequence>
<dbReference type="GO" id="GO:1990817">
    <property type="term" value="F:poly(A) RNA polymerase activity"/>
    <property type="evidence" value="ECO:0007669"/>
    <property type="project" value="UniProtKB-EC"/>
</dbReference>
<dbReference type="GeneTree" id="ENSGT00940000156640"/>
<keyword evidence="6" id="KW-0808">Transferase</keyword>
<dbReference type="Pfam" id="PF22600">
    <property type="entry name" value="MTPAP-like_central"/>
    <property type="match status" value="1"/>
</dbReference>
<dbReference type="Gene3D" id="1.10.1410.10">
    <property type="match status" value="1"/>
</dbReference>
<dbReference type="InterPro" id="IPR002058">
    <property type="entry name" value="PAP_assoc"/>
</dbReference>
<accession>A0A8C6PL40</accession>
<dbReference type="Proteomes" id="UP000694548">
    <property type="component" value="Chromosome sgr18"/>
</dbReference>
<dbReference type="Pfam" id="PF03828">
    <property type="entry name" value="PAP_assoc"/>
    <property type="match status" value="1"/>
</dbReference>
<feature type="domain" description="PAP-associated" evidence="12">
    <location>
        <begin position="377"/>
        <end position="429"/>
    </location>
</feature>
<comment type="subcellular location">
    <subcellularLocation>
        <location evidence="3">Cytoplasm</location>
    </subcellularLocation>
</comment>
<keyword evidence="5" id="KW-0963">Cytoplasm</keyword>
<evidence type="ECO:0000256" key="8">
    <source>
        <dbReference type="ARBA" id="ARBA00022842"/>
    </source>
</evidence>
<gene>
    <name evidence="14" type="primary">TENT2</name>
    <name evidence="14" type="synonym">tent2</name>
</gene>
<dbReference type="PANTHER" id="PTHR12271:SF40">
    <property type="entry name" value="POLY(A) RNA POLYMERASE GLD2"/>
    <property type="match status" value="1"/>
</dbReference>
<evidence type="ECO:0000313" key="15">
    <source>
        <dbReference type="Proteomes" id="UP000694548"/>
    </source>
</evidence>
<dbReference type="SUPFAM" id="SSF81301">
    <property type="entry name" value="Nucleotidyltransferase"/>
    <property type="match status" value="1"/>
</dbReference>
<dbReference type="CDD" id="cd05402">
    <property type="entry name" value="NT_PAP_TUTase"/>
    <property type="match status" value="1"/>
</dbReference>
<evidence type="ECO:0000256" key="6">
    <source>
        <dbReference type="ARBA" id="ARBA00022679"/>
    </source>
</evidence>
<name>A0A8C6PL40_NOTFU</name>
<evidence type="ECO:0000256" key="3">
    <source>
        <dbReference type="ARBA" id="ARBA00004496"/>
    </source>
</evidence>
<keyword evidence="15" id="KW-1185">Reference proteome</keyword>
<keyword evidence="7" id="KW-0479">Metal-binding</keyword>
<evidence type="ECO:0000256" key="2">
    <source>
        <dbReference type="ARBA" id="ARBA00001946"/>
    </source>
</evidence>
<feature type="domain" description="Poly(A) RNA polymerase mitochondrial-like central palm" evidence="13">
    <location>
        <begin position="156"/>
        <end position="289"/>
    </location>
</feature>
<dbReference type="AlphaFoldDB" id="A0A8C6PL40"/>
<comment type="catalytic activity">
    <reaction evidence="10">
        <text>RNA(n) + ATP = RNA(n)-3'-adenine ribonucleotide + diphosphate</text>
        <dbReference type="Rhea" id="RHEA:11332"/>
        <dbReference type="Rhea" id="RHEA-COMP:14527"/>
        <dbReference type="Rhea" id="RHEA-COMP:17347"/>
        <dbReference type="ChEBI" id="CHEBI:30616"/>
        <dbReference type="ChEBI" id="CHEBI:33019"/>
        <dbReference type="ChEBI" id="CHEBI:140395"/>
        <dbReference type="ChEBI" id="CHEBI:173115"/>
        <dbReference type="EC" id="2.7.7.19"/>
    </reaction>
</comment>
<evidence type="ECO:0000256" key="1">
    <source>
        <dbReference type="ARBA" id="ARBA00001936"/>
    </source>
</evidence>
<organism evidence="14 15">
    <name type="scientific">Nothobranchius furzeri</name>
    <name type="common">Turquoise killifish</name>
    <dbReference type="NCBI Taxonomy" id="105023"/>
    <lineage>
        <taxon>Eukaryota</taxon>
        <taxon>Metazoa</taxon>
        <taxon>Chordata</taxon>
        <taxon>Craniata</taxon>
        <taxon>Vertebrata</taxon>
        <taxon>Euteleostomi</taxon>
        <taxon>Actinopterygii</taxon>
        <taxon>Neopterygii</taxon>
        <taxon>Teleostei</taxon>
        <taxon>Neoteleostei</taxon>
        <taxon>Acanthomorphata</taxon>
        <taxon>Ovalentaria</taxon>
        <taxon>Atherinomorphae</taxon>
        <taxon>Cyprinodontiformes</taxon>
        <taxon>Nothobranchiidae</taxon>
        <taxon>Nothobranchius</taxon>
    </lineage>
</organism>
<feature type="region of interest" description="Disordered" evidence="11">
    <location>
        <begin position="66"/>
        <end position="91"/>
    </location>
</feature>
<dbReference type="PANTHER" id="PTHR12271">
    <property type="entry name" value="POLY A POLYMERASE CID PAP -RELATED"/>
    <property type="match status" value="1"/>
</dbReference>
<reference evidence="14" key="1">
    <citation type="submission" date="2014-08" db="EMBL/GenBank/DDBJ databases">
        <authorList>
            <person name="Senf B."/>
            <person name="Petzold A."/>
            <person name="Downie B.R."/>
            <person name="Koch P."/>
            <person name="Platzer M."/>
        </authorList>
    </citation>
    <scope>NUCLEOTIDE SEQUENCE [LARGE SCALE GENOMIC DNA]</scope>
    <source>
        <strain evidence="14">GRZ</strain>
    </source>
</reference>
<evidence type="ECO:0000313" key="14">
    <source>
        <dbReference type="Ensembl" id="ENSNFUP00015044551.1"/>
    </source>
</evidence>
<dbReference type="Ensembl" id="ENSNFUT00015046493.1">
    <property type="protein sequence ID" value="ENSNFUP00015044551.1"/>
    <property type="gene ID" value="ENSNFUG00015021197.1"/>
</dbReference>
<reference evidence="14" key="3">
    <citation type="submission" date="2025-09" db="UniProtKB">
        <authorList>
            <consortium name="Ensembl"/>
        </authorList>
    </citation>
    <scope>IDENTIFICATION</scope>
</reference>
<evidence type="ECO:0000259" key="13">
    <source>
        <dbReference type="Pfam" id="PF22600"/>
    </source>
</evidence>
<dbReference type="GO" id="GO:0005737">
    <property type="term" value="C:cytoplasm"/>
    <property type="evidence" value="ECO:0007669"/>
    <property type="project" value="UniProtKB-SubCell"/>
</dbReference>
<evidence type="ECO:0000256" key="11">
    <source>
        <dbReference type="SAM" id="MobiDB-lite"/>
    </source>
</evidence>
<dbReference type="SUPFAM" id="SSF81631">
    <property type="entry name" value="PAP/OAS1 substrate-binding domain"/>
    <property type="match status" value="1"/>
</dbReference>
<evidence type="ECO:0000256" key="5">
    <source>
        <dbReference type="ARBA" id="ARBA00022490"/>
    </source>
</evidence>
<feature type="compositionally biased region" description="Polar residues" evidence="11">
    <location>
        <begin position="125"/>
        <end position="134"/>
    </location>
</feature>
<dbReference type="GO" id="GO:0046872">
    <property type="term" value="F:metal ion binding"/>
    <property type="evidence" value="ECO:0007669"/>
    <property type="project" value="UniProtKB-KW"/>
</dbReference>
<reference evidence="14" key="2">
    <citation type="submission" date="2025-08" db="UniProtKB">
        <authorList>
            <consortium name="Ensembl"/>
        </authorList>
    </citation>
    <scope>IDENTIFICATION</scope>
</reference>
<evidence type="ECO:0000256" key="4">
    <source>
        <dbReference type="ARBA" id="ARBA00012388"/>
    </source>
</evidence>
<feature type="region of interest" description="Disordered" evidence="11">
    <location>
        <begin position="103"/>
        <end position="137"/>
    </location>
</feature>
<dbReference type="GO" id="GO:0031123">
    <property type="term" value="P:RNA 3'-end processing"/>
    <property type="evidence" value="ECO:0007669"/>
    <property type="project" value="TreeGrafter"/>
</dbReference>
<evidence type="ECO:0000256" key="7">
    <source>
        <dbReference type="ARBA" id="ARBA00022723"/>
    </source>
</evidence>
<evidence type="ECO:0000259" key="12">
    <source>
        <dbReference type="Pfam" id="PF03828"/>
    </source>
</evidence>
<keyword evidence="8" id="KW-0460">Magnesium</keyword>
<comment type="cofactor">
    <cofactor evidence="2">
        <name>Mg(2+)</name>
        <dbReference type="ChEBI" id="CHEBI:18420"/>
    </cofactor>
</comment>